<evidence type="ECO:0000313" key="5">
    <source>
        <dbReference type="Proteomes" id="UP001364156"/>
    </source>
</evidence>
<dbReference type="Pfam" id="PF17863">
    <property type="entry name" value="AAA_lid_2"/>
    <property type="match status" value="1"/>
</dbReference>
<accession>A0ABZ2HDB4</accession>
<dbReference type="SMART" id="SM00327">
    <property type="entry name" value="VWA"/>
    <property type="match status" value="1"/>
</dbReference>
<dbReference type="InterPro" id="IPR036465">
    <property type="entry name" value="vWFA_dom_sf"/>
</dbReference>
<dbReference type="InterPro" id="IPR002035">
    <property type="entry name" value="VWF_A"/>
</dbReference>
<comment type="similarity">
    <text evidence="1">Belongs to the Mg-chelatase subunits D/I family.</text>
</comment>
<reference evidence="4 5" key="1">
    <citation type="submission" date="2023-10" db="EMBL/GenBank/DDBJ databases">
        <title>Roseovarius strain S88 nov., isolated from a marine algae.</title>
        <authorList>
            <person name="Lee M.W."/>
            <person name="Lee J.K."/>
            <person name="Kim J.M."/>
            <person name="Choi D.G."/>
            <person name="Baek J.H."/>
            <person name="Bayburt H."/>
            <person name="Jung J.J."/>
            <person name="Han D.M."/>
            <person name="Jeon C.O."/>
        </authorList>
    </citation>
    <scope>NUCLEOTIDE SEQUENCE [LARGE SCALE GENOMIC DNA]</scope>
    <source>
        <strain evidence="4 5">S88</strain>
    </source>
</reference>
<dbReference type="EC" id="6.6.1.1" evidence="4"/>
<evidence type="ECO:0000313" key="4">
    <source>
        <dbReference type="EMBL" id="WWR45834.1"/>
    </source>
</evidence>
<dbReference type="GO" id="GO:0016851">
    <property type="term" value="F:magnesium chelatase activity"/>
    <property type="evidence" value="ECO:0007669"/>
    <property type="project" value="UniProtKB-EC"/>
</dbReference>
<dbReference type="Proteomes" id="UP001364156">
    <property type="component" value="Chromosome"/>
</dbReference>
<gene>
    <name evidence="4" type="ORF">RZ517_13740</name>
</gene>
<proteinExistence type="inferred from homology"/>
<evidence type="ECO:0000256" key="2">
    <source>
        <dbReference type="SAM" id="MobiDB-lite"/>
    </source>
</evidence>
<dbReference type="SUPFAM" id="SSF53300">
    <property type="entry name" value="vWA-like"/>
    <property type="match status" value="1"/>
</dbReference>
<sequence>MTRPAAATRMERALAALAVDPGGLKGMVLRARMSPVRQAFETALKHMPDAPRRIHPGISDLQLFGGLNIAASLAEGRPVRDKGLFETPGLLVLTMAERTGADLAARLAQILDADTGHALVLLDEGATAEEAPPLSLQDRLAFHIEPQDEALRTQALRLPARADLDTARKGLARIAVPDDAMGLLVALAARFGIDSLRAPLLALRTARALTALDREKSVGEAALMEAVELVYPSRATRFPAEAEDSAMDPPPDTPQPPDDATDEGSGKGAGELPDEILVQAIAALLPPDLLDRLKVARAAQARAASSGAGSKRRGNRRGRPLPSRPGRPSQQARIDPVATLRSAAPWQRLRRTPQNAHRPVIIYPSDIRLRRFEDRSDRLLIFTVDASGSSAVARLAEAKGAVELMLAQAYARRDHVALVAFRGDGAELLLPPTRSLVQAKRQLSSLPGGGGTPLAAGLVAASELAQHARGRGMSPTLVLLTDGRANIPLSGTPDRAEARQDAETIAAGLARQGIPGVLVDTANRPAENARNIAARLGADYLALPRADAHKISASVTAALEH</sequence>
<protein>
    <submittedName>
        <fullName evidence="4">Magnesium chelatase subunit D</fullName>
        <ecNumber evidence="4">6.6.1.1</ecNumber>
    </submittedName>
</protein>
<dbReference type="InterPro" id="IPR041628">
    <property type="entry name" value="ChlI/MoxR_AAA_lid"/>
</dbReference>
<dbReference type="NCBIfam" id="NF009943">
    <property type="entry name" value="PRK13406.1"/>
    <property type="match status" value="1"/>
</dbReference>
<feature type="domain" description="VWFA" evidence="3">
    <location>
        <begin position="379"/>
        <end position="559"/>
    </location>
</feature>
<evidence type="ECO:0000256" key="1">
    <source>
        <dbReference type="ARBA" id="ARBA00005799"/>
    </source>
</evidence>
<evidence type="ECO:0000259" key="3">
    <source>
        <dbReference type="PROSITE" id="PS50234"/>
    </source>
</evidence>
<organism evidence="4 5">
    <name type="scientific">Roseovarius phycicola</name>
    <dbReference type="NCBI Taxonomy" id="3080976"/>
    <lineage>
        <taxon>Bacteria</taxon>
        <taxon>Pseudomonadati</taxon>
        <taxon>Pseudomonadota</taxon>
        <taxon>Alphaproteobacteria</taxon>
        <taxon>Rhodobacterales</taxon>
        <taxon>Roseobacteraceae</taxon>
        <taxon>Roseovarius</taxon>
    </lineage>
</organism>
<feature type="region of interest" description="Disordered" evidence="2">
    <location>
        <begin position="241"/>
        <end position="271"/>
    </location>
</feature>
<keyword evidence="4" id="KW-0436">Ligase</keyword>
<dbReference type="PANTHER" id="PTHR43473:SF2">
    <property type="entry name" value="MAGNESIUM-CHELATASE SUBUNIT CHLD, CHLOROPLASTIC"/>
    <property type="match status" value="1"/>
</dbReference>
<feature type="compositionally biased region" description="Low complexity" evidence="2">
    <location>
        <begin position="320"/>
        <end position="329"/>
    </location>
</feature>
<dbReference type="Pfam" id="PF13519">
    <property type="entry name" value="VWA_2"/>
    <property type="match status" value="1"/>
</dbReference>
<keyword evidence="5" id="KW-1185">Reference proteome</keyword>
<dbReference type="PANTHER" id="PTHR43473">
    <property type="entry name" value="MAGNESIUM-CHELATASE SUBUNIT CHLD, CHLOROPLASTIC"/>
    <property type="match status" value="1"/>
</dbReference>
<dbReference type="Gene3D" id="3.40.50.410">
    <property type="entry name" value="von Willebrand factor, type A domain"/>
    <property type="match status" value="1"/>
</dbReference>
<dbReference type="RefSeq" id="WP_338548743.1">
    <property type="nucleotide sequence ID" value="NZ_CP146069.1"/>
</dbReference>
<dbReference type="PROSITE" id="PS50234">
    <property type="entry name" value="VWFA"/>
    <property type="match status" value="1"/>
</dbReference>
<dbReference type="InterPro" id="IPR041702">
    <property type="entry name" value="BchD/ChlD_VWA"/>
</dbReference>
<name>A0ABZ2HDB4_9RHOB</name>
<dbReference type="Gene3D" id="1.10.8.80">
    <property type="entry name" value="Magnesium chelatase subunit I, C-Terminal domain"/>
    <property type="match status" value="1"/>
</dbReference>
<dbReference type="CDD" id="cd01451">
    <property type="entry name" value="vWA_Magnesium_chelatase"/>
    <property type="match status" value="1"/>
</dbReference>
<dbReference type="EMBL" id="CP146069">
    <property type="protein sequence ID" value="WWR45834.1"/>
    <property type="molecule type" value="Genomic_DNA"/>
</dbReference>
<feature type="compositionally biased region" description="Basic residues" evidence="2">
    <location>
        <begin position="310"/>
        <end position="319"/>
    </location>
</feature>
<feature type="region of interest" description="Disordered" evidence="2">
    <location>
        <begin position="302"/>
        <end position="335"/>
    </location>
</feature>
<feature type="compositionally biased region" description="Pro residues" evidence="2">
    <location>
        <begin position="248"/>
        <end position="257"/>
    </location>
</feature>